<reference evidence="1 2" key="1">
    <citation type="journal article" date="2019" name="Sci. Rep.">
        <title>A high-quality genome of Eragrostis curvula grass provides insights into Poaceae evolution and supports new strategies to enhance forage quality.</title>
        <authorList>
            <person name="Carballo J."/>
            <person name="Santos B.A.C.M."/>
            <person name="Zappacosta D."/>
            <person name="Garbus I."/>
            <person name="Selva J.P."/>
            <person name="Gallo C.A."/>
            <person name="Diaz A."/>
            <person name="Albertini E."/>
            <person name="Caccamo M."/>
            <person name="Echenique V."/>
        </authorList>
    </citation>
    <scope>NUCLEOTIDE SEQUENCE [LARGE SCALE GENOMIC DNA]</scope>
    <source>
        <strain evidence="2">cv. Victoria</strain>
        <tissue evidence="1">Leaf</tissue>
    </source>
</reference>
<evidence type="ECO:0000313" key="1">
    <source>
        <dbReference type="EMBL" id="TVU35847.1"/>
    </source>
</evidence>
<comment type="caution">
    <text evidence="1">The sequence shown here is derived from an EMBL/GenBank/DDBJ whole genome shotgun (WGS) entry which is preliminary data.</text>
</comment>
<dbReference type="AlphaFoldDB" id="A0A5J9VJW7"/>
<organism evidence="1 2">
    <name type="scientific">Eragrostis curvula</name>
    <name type="common">weeping love grass</name>
    <dbReference type="NCBI Taxonomy" id="38414"/>
    <lineage>
        <taxon>Eukaryota</taxon>
        <taxon>Viridiplantae</taxon>
        <taxon>Streptophyta</taxon>
        <taxon>Embryophyta</taxon>
        <taxon>Tracheophyta</taxon>
        <taxon>Spermatophyta</taxon>
        <taxon>Magnoliopsida</taxon>
        <taxon>Liliopsida</taxon>
        <taxon>Poales</taxon>
        <taxon>Poaceae</taxon>
        <taxon>PACMAD clade</taxon>
        <taxon>Chloridoideae</taxon>
        <taxon>Eragrostideae</taxon>
        <taxon>Eragrostidinae</taxon>
        <taxon>Eragrostis</taxon>
    </lineage>
</organism>
<keyword evidence="2" id="KW-1185">Reference proteome</keyword>
<proteinExistence type="predicted"/>
<protein>
    <submittedName>
        <fullName evidence="1">Uncharacterized protein</fullName>
    </submittedName>
</protein>
<dbReference type="EMBL" id="RWGY01000009">
    <property type="protein sequence ID" value="TVU35847.1"/>
    <property type="molecule type" value="Genomic_DNA"/>
</dbReference>
<gene>
    <name evidence="1" type="ORF">EJB05_17754</name>
</gene>
<sequence>MEMGRHSGLAWSNGQSAARRPQIFGYLEVEPACMWEKKEQNQHIFGEKAQQIPFLQQMLLGMRTEAVSDDLNPISNEHFEIIIENADTQEYNSEDL</sequence>
<name>A0A5J9VJW7_9POAL</name>
<dbReference type="Proteomes" id="UP000324897">
    <property type="component" value="Unassembled WGS sequence"/>
</dbReference>
<dbReference type="Gramene" id="TVU35847">
    <property type="protein sequence ID" value="TVU35847"/>
    <property type="gene ID" value="EJB05_17754"/>
</dbReference>
<feature type="non-terminal residue" evidence="1">
    <location>
        <position position="1"/>
    </location>
</feature>
<accession>A0A5J9VJW7</accession>
<evidence type="ECO:0000313" key="2">
    <source>
        <dbReference type="Proteomes" id="UP000324897"/>
    </source>
</evidence>